<feature type="compositionally biased region" description="Gly residues" evidence="1">
    <location>
        <begin position="134"/>
        <end position="143"/>
    </location>
</feature>
<dbReference type="RefSeq" id="WP_246449668.1">
    <property type="nucleotide sequence ID" value="NZ_JACBZD010000001.1"/>
</dbReference>
<gene>
    <name evidence="2" type="ORF">FHU37_001513</name>
</gene>
<name>A0A852ZTG6_9ACTN</name>
<reference evidence="2 3" key="1">
    <citation type="submission" date="2020-07" db="EMBL/GenBank/DDBJ databases">
        <title>Sequencing the genomes of 1000 actinobacteria strains.</title>
        <authorList>
            <person name="Klenk H.-P."/>
        </authorList>
    </citation>
    <scope>NUCLEOTIDE SEQUENCE [LARGE SCALE GENOMIC DNA]</scope>
    <source>
        <strain evidence="2 3">DSM 42178</strain>
    </source>
</reference>
<dbReference type="EMBL" id="JACBZD010000001">
    <property type="protein sequence ID" value="NYI04570.1"/>
    <property type="molecule type" value="Genomic_DNA"/>
</dbReference>
<sequence length="143" mass="16069">MTAPVLQAVEATGTTWDDPTEEQLHDLLADMSLTWRFVIVRRLDLEPADQHYMQVYLNDDLSYQVEYREGGPDRHFQAWVPRGHEVFAVEPVAEVLAAWAFGRPGWREALSWVPWSPEEPCARHHPGSEPRATGGTGTGGTTS</sequence>
<dbReference type="Proteomes" id="UP000567795">
    <property type="component" value="Unassembled WGS sequence"/>
</dbReference>
<keyword evidence="3" id="KW-1185">Reference proteome</keyword>
<comment type="caution">
    <text evidence="2">The sequence shown here is derived from an EMBL/GenBank/DDBJ whole genome shotgun (WGS) entry which is preliminary data.</text>
</comment>
<proteinExistence type="predicted"/>
<feature type="region of interest" description="Disordered" evidence="1">
    <location>
        <begin position="119"/>
        <end position="143"/>
    </location>
</feature>
<evidence type="ECO:0000313" key="2">
    <source>
        <dbReference type="EMBL" id="NYI04570.1"/>
    </source>
</evidence>
<accession>A0A852ZTG6</accession>
<dbReference type="AlphaFoldDB" id="A0A852ZTG6"/>
<protein>
    <submittedName>
        <fullName evidence="2">Uncharacterized protein</fullName>
    </submittedName>
</protein>
<organism evidence="2 3">
    <name type="scientific">Allostreptomyces psammosilenae</name>
    <dbReference type="NCBI Taxonomy" id="1892865"/>
    <lineage>
        <taxon>Bacteria</taxon>
        <taxon>Bacillati</taxon>
        <taxon>Actinomycetota</taxon>
        <taxon>Actinomycetes</taxon>
        <taxon>Kitasatosporales</taxon>
        <taxon>Streptomycetaceae</taxon>
        <taxon>Allostreptomyces</taxon>
    </lineage>
</organism>
<evidence type="ECO:0000256" key="1">
    <source>
        <dbReference type="SAM" id="MobiDB-lite"/>
    </source>
</evidence>
<evidence type="ECO:0000313" key="3">
    <source>
        <dbReference type="Proteomes" id="UP000567795"/>
    </source>
</evidence>